<dbReference type="PANTHER" id="PTHR21641:SF0">
    <property type="entry name" value="RNA-BINDING PROTEIN EIF1AD-RELATED"/>
    <property type="match status" value="1"/>
</dbReference>
<evidence type="ECO:0000313" key="2">
    <source>
        <dbReference type="EMBL" id="QQP38793.1"/>
    </source>
</evidence>
<dbReference type="OrthoDB" id="1738325at2759"/>
<feature type="region of interest" description="Disordered" evidence="1">
    <location>
        <begin position="107"/>
        <end position="149"/>
    </location>
</feature>
<dbReference type="InterPro" id="IPR012340">
    <property type="entry name" value="NA-bd_OB-fold"/>
</dbReference>
<proteinExistence type="predicted"/>
<reference evidence="3" key="1">
    <citation type="submission" date="2021-01" db="EMBL/GenBank/DDBJ databases">
        <title>Caligus Genome Assembly.</title>
        <authorList>
            <person name="Gallardo-Escarate C."/>
        </authorList>
    </citation>
    <scope>NUCLEOTIDE SEQUENCE [LARGE SCALE GENOMIC DNA]</scope>
</reference>
<sequence>MSSTTKRKFVTKEIINEYVLPDASKELVRVTAGRATIFTALWMLPERSFWLPCLASFVRVSTSSEEDYVLIEKIPEGGKVKAEIVHIPLKDQIKYIRDQGLWPKAFEEEEEKISPEEEEENSDEEDDDDLFKNTNRRVIEYSSSSESSD</sequence>
<protein>
    <submittedName>
        <fullName evidence="2">Putative RNA-binding protein EIF1AD</fullName>
    </submittedName>
</protein>
<keyword evidence="3" id="KW-1185">Reference proteome</keyword>
<dbReference type="EMBL" id="CP045902">
    <property type="protein sequence ID" value="QQP38793.1"/>
    <property type="molecule type" value="Genomic_DNA"/>
</dbReference>
<feature type="compositionally biased region" description="Acidic residues" evidence="1">
    <location>
        <begin position="107"/>
        <end position="129"/>
    </location>
</feature>
<gene>
    <name evidence="2" type="ORF">FKW44_019475</name>
</gene>
<dbReference type="PANTHER" id="PTHR21641">
    <property type="entry name" value="TRANSLATION INITIATION FACTOR-RELATED"/>
    <property type="match status" value="1"/>
</dbReference>
<name>A0A7T8GVX5_CALRO</name>
<dbReference type="AlphaFoldDB" id="A0A7T8GVX5"/>
<organism evidence="2 3">
    <name type="scientific">Caligus rogercresseyi</name>
    <name type="common">Sea louse</name>
    <dbReference type="NCBI Taxonomy" id="217165"/>
    <lineage>
        <taxon>Eukaryota</taxon>
        <taxon>Metazoa</taxon>
        <taxon>Ecdysozoa</taxon>
        <taxon>Arthropoda</taxon>
        <taxon>Crustacea</taxon>
        <taxon>Multicrustacea</taxon>
        <taxon>Hexanauplia</taxon>
        <taxon>Copepoda</taxon>
        <taxon>Siphonostomatoida</taxon>
        <taxon>Caligidae</taxon>
        <taxon>Caligus</taxon>
    </lineage>
</organism>
<accession>A0A7T8GVX5</accession>
<evidence type="ECO:0000313" key="3">
    <source>
        <dbReference type="Proteomes" id="UP000595437"/>
    </source>
</evidence>
<dbReference type="Proteomes" id="UP000595437">
    <property type="component" value="Chromosome 13"/>
</dbReference>
<dbReference type="Gene3D" id="2.40.50.140">
    <property type="entry name" value="Nucleic acid-binding proteins"/>
    <property type="match status" value="1"/>
</dbReference>
<dbReference type="SUPFAM" id="SSF50249">
    <property type="entry name" value="Nucleic acid-binding proteins"/>
    <property type="match status" value="1"/>
</dbReference>
<dbReference type="GO" id="GO:0005634">
    <property type="term" value="C:nucleus"/>
    <property type="evidence" value="ECO:0007669"/>
    <property type="project" value="TreeGrafter"/>
</dbReference>
<dbReference type="InterPro" id="IPR039294">
    <property type="entry name" value="EIF1AD"/>
</dbReference>
<evidence type="ECO:0000256" key="1">
    <source>
        <dbReference type="SAM" id="MobiDB-lite"/>
    </source>
</evidence>